<dbReference type="PaxDb" id="44689-DDB0202164"/>
<evidence type="ECO:0000313" key="2">
    <source>
        <dbReference type="EMBL" id="EAL73636.1"/>
    </source>
</evidence>
<name>Q55G19_DICDI</name>
<dbReference type="dictyBase" id="DDB_G0268366"/>
<protein>
    <submittedName>
        <fullName evidence="2">Uncharacterized protein</fullName>
    </submittedName>
</protein>
<proteinExistence type="predicted"/>
<accession>Q55G19</accession>
<dbReference type="RefSeq" id="XP_647364.1">
    <property type="nucleotide sequence ID" value="XM_642272.1"/>
</dbReference>
<dbReference type="InParanoid" id="Q55G19"/>
<organism evidence="2 3">
    <name type="scientific">Dictyostelium discoideum</name>
    <name type="common">Social amoeba</name>
    <dbReference type="NCBI Taxonomy" id="44689"/>
    <lineage>
        <taxon>Eukaryota</taxon>
        <taxon>Amoebozoa</taxon>
        <taxon>Evosea</taxon>
        <taxon>Eumycetozoa</taxon>
        <taxon>Dictyostelia</taxon>
        <taxon>Dictyosteliales</taxon>
        <taxon>Dictyosteliaceae</taxon>
        <taxon>Dictyostelium</taxon>
    </lineage>
</organism>
<evidence type="ECO:0000256" key="1">
    <source>
        <dbReference type="SAM" id="MobiDB-lite"/>
    </source>
</evidence>
<feature type="compositionally biased region" description="Low complexity" evidence="1">
    <location>
        <begin position="213"/>
        <end position="223"/>
    </location>
</feature>
<evidence type="ECO:0000313" key="3">
    <source>
        <dbReference type="Proteomes" id="UP000002195"/>
    </source>
</evidence>
<dbReference type="HOGENOM" id="CLU_788517_0_0_1"/>
<sequence>MNKNEGIKKTIKDDEEDNDDDIEFVGLHRIGDDNNNTSTNDMTKSYDASDGGVFLDDLSHSDIQFNDQQRHDSDSELQVQNLLNEREQHHQQQDNDFGDRMLDDDIDENNDRQEIIDSNNIYHSNLKAYNHSENIKLPTFSGSSNNSNNSNNNNNNKNNDVDYDIDGDPIPSIEGINKINKLGIADDLNNYGLDDYVENMDVPPPSSSFKNKTTTTATTTTTTSISSQNDNYQIIDSKYDPKTTNLFNTPIALNKIMIFIKGVVMYRCRFIQSTLSKPIDLKNESQQKRVQELAFVLLEQKGNIQFIKHDRFILSLRIHSKNSYNDKFIISNQRDEPMKFCRNKFTFIIQRL</sequence>
<feature type="region of interest" description="Disordered" evidence="1">
    <location>
        <begin position="138"/>
        <end position="162"/>
    </location>
</feature>
<feature type="compositionally biased region" description="Low complexity" evidence="1">
    <location>
        <begin position="143"/>
        <end position="158"/>
    </location>
</feature>
<dbReference type="GeneID" id="8616175"/>
<gene>
    <name evidence="2" type="ORF">DDB_G0268366</name>
</gene>
<dbReference type="Proteomes" id="UP000002195">
    <property type="component" value="Unassembled WGS sequence"/>
</dbReference>
<dbReference type="AlphaFoldDB" id="Q55G19"/>
<feature type="region of interest" description="Disordered" evidence="1">
    <location>
        <begin position="202"/>
        <end position="224"/>
    </location>
</feature>
<comment type="caution">
    <text evidence="2">The sequence shown here is derived from an EMBL/GenBank/DDBJ whole genome shotgun (WGS) entry which is preliminary data.</text>
</comment>
<reference evidence="2 3" key="1">
    <citation type="journal article" date="2005" name="Nature">
        <title>The genome of the social amoeba Dictyostelium discoideum.</title>
        <authorList>
            <consortium name="The Dictyostelium discoideum Sequencing Consortium"/>
            <person name="Eichinger L."/>
            <person name="Pachebat J.A."/>
            <person name="Glockner G."/>
            <person name="Rajandream M.A."/>
            <person name="Sucgang R."/>
            <person name="Berriman M."/>
            <person name="Song J."/>
            <person name="Olsen R."/>
            <person name="Szafranski K."/>
            <person name="Xu Q."/>
            <person name="Tunggal B."/>
            <person name="Kummerfeld S."/>
            <person name="Madera M."/>
            <person name="Konfortov B.A."/>
            <person name="Rivero F."/>
            <person name="Bankier A.T."/>
            <person name="Lehmann R."/>
            <person name="Hamlin N."/>
            <person name="Davies R."/>
            <person name="Gaudet P."/>
            <person name="Fey P."/>
            <person name="Pilcher K."/>
            <person name="Chen G."/>
            <person name="Saunders D."/>
            <person name="Sodergren E."/>
            <person name="Davis P."/>
            <person name="Kerhornou A."/>
            <person name="Nie X."/>
            <person name="Hall N."/>
            <person name="Anjard C."/>
            <person name="Hemphill L."/>
            <person name="Bason N."/>
            <person name="Farbrother P."/>
            <person name="Desany B."/>
            <person name="Just E."/>
            <person name="Morio T."/>
            <person name="Rost R."/>
            <person name="Churcher C."/>
            <person name="Cooper J."/>
            <person name="Haydock S."/>
            <person name="van Driessche N."/>
            <person name="Cronin A."/>
            <person name="Goodhead I."/>
            <person name="Muzny D."/>
            <person name="Mourier T."/>
            <person name="Pain A."/>
            <person name="Lu M."/>
            <person name="Harper D."/>
            <person name="Lindsay R."/>
            <person name="Hauser H."/>
            <person name="James K."/>
            <person name="Quiles M."/>
            <person name="Madan Babu M."/>
            <person name="Saito T."/>
            <person name="Buchrieser C."/>
            <person name="Wardroper A."/>
            <person name="Felder M."/>
            <person name="Thangavelu M."/>
            <person name="Johnson D."/>
            <person name="Knights A."/>
            <person name="Loulseged H."/>
            <person name="Mungall K."/>
            <person name="Oliver K."/>
            <person name="Price C."/>
            <person name="Quail M.A."/>
            <person name="Urushihara H."/>
            <person name="Hernandez J."/>
            <person name="Rabbinowitsch E."/>
            <person name="Steffen D."/>
            <person name="Sanders M."/>
            <person name="Ma J."/>
            <person name="Kohara Y."/>
            <person name="Sharp S."/>
            <person name="Simmonds M."/>
            <person name="Spiegler S."/>
            <person name="Tivey A."/>
            <person name="Sugano S."/>
            <person name="White B."/>
            <person name="Walker D."/>
            <person name="Woodward J."/>
            <person name="Winckler T."/>
            <person name="Tanaka Y."/>
            <person name="Shaulsky G."/>
            <person name="Schleicher M."/>
            <person name="Weinstock G."/>
            <person name="Rosenthal A."/>
            <person name="Cox E.C."/>
            <person name="Chisholm R.L."/>
            <person name="Gibbs R."/>
            <person name="Loomis W.F."/>
            <person name="Platzer M."/>
            <person name="Kay R.R."/>
            <person name="Williams J."/>
            <person name="Dear P.H."/>
            <person name="Noegel A.A."/>
            <person name="Barrell B."/>
            <person name="Kuspa A."/>
        </authorList>
    </citation>
    <scope>NUCLEOTIDE SEQUENCE [LARGE SCALE GENOMIC DNA]</scope>
    <source>
        <strain evidence="2 3">AX4</strain>
    </source>
</reference>
<dbReference type="KEGG" id="ddi:DDB_G0268366"/>
<keyword evidence="3" id="KW-1185">Reference proteome</keyword>
<dbReference type="VEuPathDB" id="AmoebaDB:DDB_G0268366"/>
<dbReference type="EMBL" id="AAFI02000003">
    <property type="protein sequence ID" value="EAL73636.1"/>
    <property type="molecule type" value="Genomic_DNA"/>
</dbReference>